<protein>
    <submittedName>
        <fullName evidence="2">Uncharacterized protein</fullName>
    </submittedName>
</protein>
<feature type="region of interest" description="Disordered" evidence="1">
    <location>
        <begin position="1"/>
        <end position="35"/>
    </location>
</feature>
<dbReference type="EMBL" id="CM009753">
    <property type="protein sequence ID" value="PUZ53505.1"/>
    <property type="molecule type" value="Genomic_DNA"/>
</dbReference>
<evidence type="ECO:0000313" key="3">
    <source>
        <dbReference type="Proteomes" id="UP000244336"/>
    </source>
</evidence>
<sequence>MQTTPRLNDTSPPCPSSRNAEHARQRTELDTPAGTMVREHKWSLWRAPNFCNFSPSTQHRRDERARHRSILEAESNA</sequence>
<feature type="compositionally biased region" description="Basic and acidic residues" evidence="1">
    <location>
        <begin position="19"/>
        <end position="29"/>
    </location>
</feature>
<reference evidence="2 3" key="1">
    <citation type="submission" date="2018-04" db="EMBL/GenBank/DDBJ databases">
        <title>WGS assembly of Panicum hallii var. hallii HAL2.</title>
        <authorList>
            <person name="Lovell J."/>
            <person name="Jenkins J."/>
            <person name="Lowry D."/>
            <person name="Mamidi S."/>
            <person name="Sreedasyam A."/>
            <person name="Weng X."/>
            <person name="Barry K."/>
            <person name="Bonette J."/>
            <person name="Campitelli B."/>
            <person name="Daum C."/>
            <person name="Gordon S."/>
            <person name="Gould B."/>
            <person name="Lipzen A."/>
            <person name="MacQueen A."/>
            <person name="Palacio-Mejia J."/>
            <person name="Plott C."/>
            <person name="Shakirov E."/>
            <person name="Shu S."/>
            <person name="Yoshinaga Y."/>
            <person name="Zane M."/>
            <person name="Rokhsar D."/>
            <person name="Grimwood J."/>
            <person name="Schmutz J."/>
            <person name="Juenger T."/>
        </authorList>
    </citation>
    <scope>NUCLEOTIDE SEQUENCE [LARGE SCALE GENOMIC DNA]</scope>
    <source>
        <strain evidence="3">cv. HAL2</strain>
    </source>
</reference>
<evidence type="ECO:0000256" key="1">
    <source>
        <dbReference type="SAM" id="MobiDB-lite"/>
    </source>
</evidence>
<proteinExistence type="predicted"/>
<gene>
    <name evidence="2" type="ORF">GQ55_5G056800</name>
</gene>
<name>A0A2T7DD83_9POAL</name>
<dbReference type="Gramene" id="PUZ53505">
    <property type="protein sequence ID" value="PUZ53505"/>
    <property type="gene ID" value="GQ55_5G056800"/>
</dbReference>
<dbReference type="AlphaFoldDB" id="A0A2T7DD83"/>
<feature type="compositionally biased region" description="Basic and acidic residues" evidence="1">
    <location>
        <begin position="59"/>
        <end position="71"/>
    </location>
</feature>
<evidence type="ECO:0000313" key="2">
    <source>
        <dbReference type="EMBL" id="PUZ53505.1"/>
    </source>
</evidence>
<keyword evidence="3" id="KW-1185">Reference proteome</keyword>
<feature type="region of interest" description="Disordered" evidence="1">
    <location>
        <begin position="53"/>
        <end position="77"/>
    </location>
</feature>
<feature type="compositionally biased region" description="Polar residues" evidence="1">
    <location>
        <begin position="1"/>
        <end position="11"/>
    </location>
</feature>
<dbReference type="Proteomes" id="UP000244336">
    <property type="component" value="Chromosome 5"/>
</dbReference>
<organism evidence="2 3">
    <name type="scientific">Panicum hallii var. hallii</name>
    <dbReference type="NCBI Taxonomy" id="1504633"/>
    <lineage>
        <taxon>Eukaryota</taxon>
        <taxon>Viridiplantae</taxon>
        <taxon>Streptophyta</taxon>
        <taxon>Embryophyta</taxon>
        <taxon>Tracheophyta</taxon>
        <taxon>Spermatophyta</taxon>
        <taxon>Magnoliopsida</taxon>
        <taxon>Liliopsida</taxon>
        <taxon>Poales</taxon>
        <taxon>Poaceae</taxon>
        <taxon>PACMAD clade</taxon>
        <taxon>Panicoideae</taxon>
        <taxon>Panicodae</taxon>
        <taxon>Paniceae</taxon>
        <taxon>Panicinae</taxon>
        <taxon>Panicum</taxon>
        <taxon>Panicum sect. Panicum</taxon>
    </lineage>
</organism>
<accession>A0A2T7DD83</accession>